<dbReference type="EMBL" id="BAAAET010000002">
    <property type="protein sequence ID" value="GAA0688421.1"/>
    <property type="molecule type" value="Genomic_DNA"/>
</dbReference>
<dbReference type="NCBIfam" id="NF009071">
    <property type="entry name" value="PRK12406.1"/>
    <property type="match status" value="1"/>
</dbReference>
<dbReference type="Proteomes" id="UP001499915">
    <property type="component" value="Unassembled WGS sequence"/>
</dbReference>
<dbReference type="PANTHER" id="PTHR43201:SF5">
    <property type="entry name" value="MEDIUM-CHAIN ACYL-COA LIGASE ACSF2, MITOCHONDRIAL"/>
    <property type="match status" value="1"/>
</dbReference>
<evidence type="ECO:0000313" key="5">
    <source>
        <dbReference type="EMBL" id="GAA0688421.1"/>
    </source>
</evidence>
<dbReference type="RefSeq" id="WP_343804155.1">
    <property type="nucleotide sequence ID" value="NZ_BAAAET010000002.1"/>
</dbReference>
<dbReference type="Pfam" id="PF13193">
    <property type="entry name" value="AMP-binding_C"/>
    <property type="match status" value="1"/>
</dbReference>
<dbReference type="SUPFAM" id="SSF56801">
    <property type="entry name" value="Acetyl-CoA synthetase-like"/>
    <property type="match status" value="1"/>
</dbReference>
<dbReference type="InterPro" id="IPR025110">
    <property type="entry name" value="AMP-bd_C"/>
</dbReference>
<dbReference type="InterPro" id="IPR000873">
    <property type="entry name" value="AMP-dep_synth/lig_dom"/>
</dbReference>
<sequence length="517" mass="57488">MTTKKIDMGMFKGIVCGSRHLSHAEFERDIRKTASGFKALGVEPGDCVGIFMRNDIPFLLASHAANHVGAYPVPINWHLAGEELTYILDDCAAKVLVIHADLYRGIEAAIPEGVTCVLVETHEDLRQAYGLGRDACTVPKGLINWDQWLESLPVLEQPPIEGPSSMLYTSGTTGHPKGVRRKPLDAQMAARLRDFRSRFFGCTPGARCAVPGPLYHSAPNSFSMQASRISDLLVIIPRFDAEDMLRQIQEYRLTAALMVPIMFIRMLKLSDEVRARYDLSTLEFIVHTAAPCPIDVKRRMIEWFGPVINEFYGSTESSAVVACNSEQALTKPGSVGTVVPEAEIRILDEQGNIQPPNTIGEIYTRFPLLNFTYNGNPQARAEIEKDGFITSGDVGYIDEDGFLFIADRVKDMVISGGVNIYPAEIESVLHSYPGIKDCAVFGIPDEEFGESIMAVVEAEAGNEICVGDVKTYLRQHLAGFKVPRMIEVGDKLPREDSGKIFKRRLRDKYWQQVDRKI</sequence>
<dbReference type="PANTHER" id="PTHR43201">
    <property type="entry name" value="ACYL-COA SYNTHETASE"/>
    <property type="match status" value="1"/>
</dbReference>
<organism evidence="5 6">
    <name type="scientific">Marinobacterium maritimum</name>
    <dbReference type="NCBI Taxonomy" id="500162"/>
    <lineage>
        <taxon>Bacteria</taxon>
        <taxon>Pseudomonadati</taxon>
        <taxon>Pseudomonadota</taxon>
        <taxon>Gammaproteobacteria</taxon>
        <taxon>Oceanospirillales</taxon>
        <taxon>Oceanospirillaceae</taxon>
        <taxon>Marinobacterium</taxon>
    </lineage>
</organism>
<gene>
    <name evidence="5" type="ORF">GCM10009104_13250</name>
</gene>
<keyword evidence="6" id="KW-1185">Reference proteome</keyword>
<accession>A0ABN1I4I7</accession>
<feature type="domain" description="AMP-dependent synthetase/ligase" evidence="3">
    <location>
        <begin position="15"/>
        <end position="367"/>
    </location>
</feature>
<dbReference type="PROSITE" id="PS00455">
    <property type="entry name" value="AMP_BINDING"/>
    <property type="match status" value="1"/>
</dbReference>
<name>A0ABN1I4I7_9GAMM</name>
<dbReference type="InterPro" id="IPR020845">
    <property type="entry name" value="AMP-binding_CS"/>
</dbReference>
<evidence type="ECO:0000256" key="2">
    <source>
        <dbReference type="ARBA" id="ARBA00022598"/>
    </source>
</evidence>
<evidence type="ECO:0000259" key="4">
    <source>
        <dbReference type="Pfam" id="PF13193"/>
    </source>
</evidence>
<dbReference type="InterPro" id="IPR042099">
    <property type="entry name" value="ANL_N_sf"/>
</dbReference>
<evidence type="ECO:0000256" key="1">
    <source>
        <dbReference type="ARBA" id="ARBA00006432"/>
    </source>
</evidence>
<protein>
    <submittedName>
        <fullName evidence="5">Acyl-CoA synthetase</fullName>
    </submittedName>
</protein>
<evidence type="ECO:0000259" key="3">
    <source>
        <dbReference type="Pfam" id="PF00501"/>
    </source>
</evidence>
<reference evidence="5 6" key="1">
    <citation type="journal article" date="2019" name="Int. J. Syst. Evol. Microbiol.">
        <title>The Global Catalogue of Microorganisms (GCM) 10K type strain sequencing project: providing services to taxonomists for standard genome sequencing and annotation.</title>
        <authorList>
            <consortium name="The Broad Institute Genomics Platform"/>
            <consortium name="The Broad Institute Genome Sequencing Center for Infectious Disease"/>
            <person name="Wu L."/>
            <person name="Ma J."/>
        </authorList>
    </citation>
    <scope>NUCLEOTIDE SEQUENCE [LARGE SCALE GENOMIC DNA]</scope>
    <source>
        <strain evidence="5 6">JCM 15134</strain>
    </source>
</reference>
<comment type="similarity">
    <text evidence="1">Belongs to the ATP-dependent AMP-binding enzyme family.</text>
</comment>
<dbReference type="Pfam" id="PF00501">
    <property type="entry name" value="AMP-binding"/>
    <property type="match status" value="1"/>
</dbReference>
<dbReference type="Gene3D" id="3.40.50.12780">
    <property type="entry name" value="N-terminal domain of ligase-like"/>
    <property type="match status" value="1"/>
</dbReference>
<proteinExistence type="inferred from homology"/>
<keyword evidence="2" id="KW-0436">Ligase</keyword>
<comment type="caution">
    <text evidence="5">The sequence shown here is derived from an EMBL/GenBank/DDBJ whole genome shotgun (WGS) entry which is preliminary data.</text>
</comment>
<feature type="domain" description="AMP-binding enzyme C-terminal" evidence="4">
    <location>
        <begin position="424"/>
        <end position="499"/>
    </location>
</feature>
<dbReference type="InterPro" id="IPR045851">
    <property type="entry name" value="AMP-bd_C_sf"/>
</dbReference>
<evidence type="ECO:0000313" key="6">
    <source>
        <dbReference type="Proteomes" id="UP001499915"/>
    </source>
</evidence>
<dbReference type="Gene3D" id="3.30.300.30">
    <property type="match status" value="1"/>
</dbReference>